<comment type="function">
    <text evidence="1">Required for the efficient initiation of filament assembly.</text>
</comment>
<keyword evidence="4" id="KW-0969">Cilium</keyword>
<dbReference type="EMBL" id="NPDX01000002">
    <property type="protein sequence ID" value="PJZ84495.1"/>
    <property type="molecule type" value="Genomic_DNA"/>
</dbReference>
<dbReference type="SUPFAM" id="SSF140566">
    <property type="entry name" value="FlgN-like"/>
    <property type="match status" value="1"/>
</dbReference>
<dbReference type="RefSeq" id="WP_100743903.1">
    <property type="nucleotide sequence ID" value="NZ_NPDW01000002.1"/>
</dbReference>
<dbReference type="InterPro" id="IPR018039">
    <property type="entry name" value="IF_conserved"/>
</dbReference>
<evidence type="ECO:0000256" key="2">
    <source>
        <dbReference type="ARBA" id="ARBA00007703"/>
    </source>
</evidence>
<evidence type="ECO:0000313" key="5">
    <source>
        <dbReference type="Proteomes" id="UP000232145"/>
    </source>
</evidence>
<evidence type="ECO:0000256" key="1">
    <source>
        <dbReference type="ARBA" id="ARBA00002397"/>
    </source>
</evidence>
<accession>A0A2N0AJL2</accession>
<reference evidence="4 5" key="1">
    <citation type="submission" date="2017-07" db="EMBL/GenBank/DDBJ databases">
        <title>Leptospira spp. isolated from tropical soils.</title>
        <authorList>
            <person name="Thibeaux R."/>
            <person name="Iraola G."/>
            <person name="Ferres I."/>
            <person name="Bierque E."/>
            <person name="Girault D."/>
            <person name="Soupe-Gilbert M.-E."/>
            <person name="Picardeau M."/>
            <person name="Goarant C."/>
        </authorList>
    </citation>
    <scope>NUCLEOTIDE SEQUENCE [LARGE SCALE GENOMIC DNA]</scope>
    <source>
        <strain evidence="4 5">FH2-B-A1</strain>
    </source>
</reference>
<evidence type="ECO:0000256" key="3">
    <source>
        <dbReference type="ARBA" id="ARBA00022795"/>
    </source>
</evidence>
<dbReference type="AlphaFoldDB" id="A0A2N0AJL2"/>
<dbReference type="OrthoDB" id="340901at2"/>
<keyword evidence="4" id="KW-0282">Flagellum</keyword>
<keyword evidence="4" id="KW-0966">Cell projection</keyword>
<evidence type="ECO:0000313" key="4">
    <source>
        <dbReference type="EMBL" id="PJZ84495.1"/>
    </source>
</evidence>
<dbReference type="PROSITE" id="PS00226">
    <property type="entry name" value="IF_ROD_1"/>
    <property type="match status" value="1"/>
</dbReference>
<organism evidence="4 5">
    <name type="scientific">Leptospira harrisiae</name>
    <dbReference type="NCBI Taxonomy" id="2023189"/>
    <lineage>
        <taxon>Bacteria</taxon>
        <taxon>Pseudomonadati</taxon>
        <taxon>Spirochaetota</taxon>
        <taxon>Spirochaetia</taxon>
        <taxon>Leptospirales</taxon>
        <taxon>Leptospiraceae</taxon>
        <taxon>Leptospira</taxon>
    </lineage>
</organism>
<dbReference type="Proteomes" id="UP000232145">
    <property type="component" value="Unassembled WGS sequence"/>
</dbReference>
<gene>
    <name evidence="4" type="ORF">CH364_10750</name>
</gene>
<keyword evidence="3" id="KW-1005">Bacterial flagellum biogenesis</keyword>
<dbReference type="Gene3D" id="1.20.58.300">
    <property type="entry name" value="FlgN-like"/>
    <property type="match status" value="1"/>
</dbReference>
<comment type="caution">
    <text evidence="4">The sequence shown here is derived from an EMBL/GenBank/DDBJ whole genome shotgun (WGS) entry which is preliminary data.</text>
</comment>
<dbReference type="InterPro" id="IPR007809">
    <property type="entry name" value="FlgN-like"/>
</dbReference>
<dbReference type="Pfam" id="PF05130">
    <property type="entry name" value="FlgN"/>
    <property type="match status" value="1"/>
</dbReference>
<sequence length="170" mass="19587">MLDWVESLRSLFTNEIDCYKRLLELEGKKRAAIHSADGKALESLVKDSYHIMVEASELERIRMKAIEDVYEKEKFTKDESSITLTSFLNQMDRESNFKLKTFALELKKVVADLKDAIITNDKLLKTRKEFLQTTVDSLQELSREKVYTSHKQPTRRGQGQKGAIILNATA</sequence>
<comment type="similarity">
    <text evidence="2">Belongs to the FlgN family.</text>
</comment>
<proteinExistence type="inferred from homology"/>
<dbReference type="GO" id="GO:0044780">
    <property type="term" value="P:bacterial-type flagellum assembly"/>
    <property type="evidence" value="ECO:0007669"/>
    <property type="project" value="InterPro"/>
</dbReference>
<keyword evidence="5" id="KW-1185">Reference proteome</keyword>
<protein>
    <submittedName>
        <fullName evidence="4">Flagellar biosynthesis protein FlgN</fullName>
    </submittedName>
</protein>
<dbReference type="InterPro" id="IPR036679">
    <property type="entry name" value="FlgN-like_sf"/>
</dbReference>
<name>A0A2N0AJL2_9LEPT</name>